<reference evidence="1 2" key="1">
    <citation type="journal article" date="2017" name="Environ. Microbiol.">
        <title>Decay of the glycolytic pathway and adaptation to intranuclear parasitism within Enterocytozoonidae microsporidia.</title>
        <authorList>
            <person name="Wiredu Boakye D."/>
            <person name="Jaroenlak P."/>
            <person name="Prachumwat A."/>
            <person name="Williams T.A."/>
            <person name="Bateman K.S."/>
            <person name="Itsathitphaisarn O."/>
            <person name="Sritunyalucksana K."/>
            <person name="Paszkiewicz K.H."/>
            <person name="Moore K.A."/>
            <person name="Stentiford G.D."/>
            <person name="Williams B.A."/>
        </authorList>
    </citation>
    <scope>NUCLEOTIDE SEQUENCE [LARGE SCALE GENOMIC DNA]</scope>
    <source>
        <strain evidence="2">canceri</strain>
    </source>
</reference>
<proteinExistence type="predicted"/>
<gene>
    <name evidence="1" type="ORF">A0H76_833</name>
</gene>
<comment type="caution">
    <text evidence="1">The sequence shown here is derived from an EMBL/GenBank/DDBJ whole genome shotgun (WGS) entry which is preliminary data.</text>
</comment>
<accession>A0A1X0QI27</accession>
<dbReference type="Proteomes" id="UP000192501">
    <property type="component" value="Unassembled WGS sequence"/>
</dbReference>
<evidence type="ECO:0000313" key="1">
    <source>
        <dbReference type="EMBL" id="ORD99450.1"/>
    </source>
</evidence>
<name>A0A1X0QI27_9MICR</name>
<dbReference type="AlphaFoldDB" id="A0A1X0QI27"/>
<organism evidence="1 2">
    <name type="scientific">Hepatospora eriocheir</name>
    <dbReference type="NCBI Taxonomy" id="1081669"/>
    <lineage>
        <taxon>Eukaryota</taxon>
        <taxon>Fungi</taxon>
        <taxon>Fungi incertae sedis</taxon>
        <taxon>Microsporidia</taxon>
        <taxon>Hepatosporidae</taxon>
        <taxon>Hepatospora</taxon>
    </lineage>
</organism>
<protein>
    <submittedName>
        <fullName evidence="1">Uncharacterized protein</fullName>
    </submittedName>
</protein>
<sequence length="93" mass="10779">MIILNYLILMNLNNYQINSCFIPIFNIILVMNDTYIPITNLINSRVIFLNKKRHAHKNFLIVGDVNFKAKFLFGGTFGLSHDSTVLKLSKFKE</sequence>
<dbReference type="VEuPathDB" id="MicrosporidiaDB:HERIO_2161"/>
<evidence type="ECO:0000313" key="2">
    <source>
        <dbReference type="Proteomes" id="UP000192501"/>
    </source>
</evidence>
<dbReference type="VEuPathDB" id="MicrosporidiaDB:A0H76_833"/>
<dbReference type="EMBL" id="LTAI01000193">
    <property type="protein sequence ID" value="ORD99450.1"/>
    <property type="molecule type" value="Genomic_DNA"/>
</dbReference>